<reference evidence="3 4" key="1">
    <citation type="submission" date="2013-09" db="EMBL/GenBank/DDBJ databases">
        <title>Corchorus capsularis genome sequencing.</title>
        <authorList>
            <person name="Alam M."/>
            <person name="Haque M.S."/>
            <person name="Islam M.S."/>
            <person name="Emdad E.M."/>
            <person name="Islam M.M."/>
            <person name="Ahmed B."/>
            <person name="Halim A."/>
            <person name="Hossen Q.M.M."/>
            <person name="Hossain M.Z."/>
            <person name="Ahmed R."/>
            <person name="Khan M.M."/>
            <person name="Islam R."/>
            <person name="Rashid M.M."/>
            <person name="Khan S.A."/>
            <person name="Rahman M.S."/>
            <person name="Alam M."/>
        </authorList>
    </citation>
    <scope>NUCLEOTIDE SEQUENCE [LARGE SCALE GENOMIC DNA]</scope>
    <source>
        <strain evidence="4">cv. CVL-1</strain>
        <tissue evidence="3">Whole seedling</tissue>
    </source>
</reference>
<dbReference type="InterPro" id="IPR045864">
    <property type="entry name" value="aa-tRNA-synth_II/BPL/LPL"/>
</dbReference>
<name>A0A1R3K887_COCAP</name>
<dbReference type="GO" id="GO:0006427">
    <property type="term" value="P:histidyl-tRNA aminoacylation"/>
    <property type="evidence" value="ECO:0007669"/>
    <property type="project" value="TreeGrafter"/>
</dbReference>
<protein>
    <recommendedName>
        <fullName evidence="1">histidine--tRNA ligase</fullName>
        <ecNumber evidence="1">6.1.1.21</ecNumber>
    </recommendedName>
</protein>
<dbReference type="Gene3D" id="3.30.930.10">
    <property type="entry name" value="Bira Bifunctional Protein, Domain 2"/>
    <property type="match status" value="1"/>
</dbReference>
<proteinExistence type="predicted"/>
<dbReference type="Proteomes" id="UP000188268">
    <property type="component" value="Unassembled WGS sequence"/>
</dbReference>
<evidence type="ECO:0000256" key="2">
    <source>
        <dbReference type="ARBA" id="ARBA00047639"/>
    </source>
</evidence>
<sequence length="89" mass="9779">MDVIKKVLEPTGLADQPIKQLLQILGGAGEGIADLRRLFSLAEKFAYFQWIRFDAAVVRWLAYCTGVVFEEDIPACGFGFGNAVVVEVS</sequence>
<keyword evidence="3" id="KW-0436">Ligase</keyword>
<organism evidence="3 4">
    <name type="scientific">Corchorus capsularis</name>
    <name type="common">Jute</name>
    <dbReference type="NCBI Taxonomy" id="210143"/>
    <lineage>
        <taxon>Eukaryota</taxon>
        <taxon>Viridiplantae</taxon>
        <taxon>Streptophyta</taxon>
        <taxon>Embryophyta</taxon>
        <taxon>Tracheophyta</taxon>
        <taxon>Spermatophyta</taxon>
        <taxon>Magnoliopsida</taxon>
        <taxon>eudicotyledons</taxon>
        <taxon>Gunneridae</taxon>
        <taxon>Pentapetalae</taxon>
        <taxon>rosids</taxon>
        <taxon>malvids</taxon>
        <taxon>Malvales</taxon>
        <taxon>Malvaceae</taxon>
        <taxon>Grewioideae</taxon>
        <taxon>Apeibeae</taxon>
        <taxon>Corchorus</taxon>
    </lineage>
</organism>
<accession>A0A1R3K887</accession>
<keyword evidence="4" id="KW-1185">Reference proteome</keyword>
<keyword evidence="3" id="KW-0030">Aminoacyl-tRNA synthetase</keyword>
<dbReference type="AlphaFoldDB" id="A0A1R3K887"/>
<comment type="caution">
    <text evidence="3">The sequence shown here is derived from an EMBL/GenBank/DDBJ whole genome shotgun (WGS) entry which is preliminary data.</text>
</comment>
<dbReference type="Gramene" id="OMP03315">
    <property type="protein sequence ID" value="OMP03315"/>
    <property type="gene ID" value="CCACVL1_02476"/>
</dbReference>
<comment type="catalytic activity">
    <reaction evidence="2">
        <text>tRNA(His) + L-histidine + ATP = L-histidyl-tRNA(His) + AMP + diphosphate + H(+)</text>
        <dbReference type="Rhea" id="RHEA:17313"/>
        <dbReference type="Rhea" id="RHEA-COMP:9665"/>
        <dbReference type="Rhea" id="RHEA-COMP:9689"/>
        <dbReference type="ChEBI" id="CHEBI:15378"/>
        <dbReference type="ChEBI" id="CHEBI:30616"/>
        <dbReference type="ChEBI" id="CHEBI:33019"/>
        <dbReference type="ChEBI" id="CHEBI:57595"/>
        <dbReference type="ChEBI" id="CHEBI:78442"/>
        <dbReference type="ChEBI" id="CHEBI:78527"/>
        <dbReference type="ChEBI" id="CHEBI:456215"/>
        <dbReference type="EC" id="6.1.1.21"/>
    </reaction>
</comment>
<evidence type="ECO:0000313" key="4">
    <source>
        <dbReference type="Proteomes" id="UP000188268"/>
    </source>
</evidence>
<dbReference type="PANTHER" id="PTHR43707">
    <property type="entry name" value="HISTIDYL-TRNA SYNTHETASE"/>
    <property type="match status" value="1"/>
</dbReference>
<dbReference type="GO" id="GO:0005737">
    <property type="term" value="C:cytoplasm"/>
    <property type="evidence" value="ECO:0007669"/>
    <property type="project" value="InterPro"/>
</dbReference>
<dbReference type="EC" id="6.1.1.21" evidence="1"/>
<dbReference type="EMBL" id="AWWV01006084">
    <property type="protein sequence ID" value="OMP03315.1"/>
    <property type="molecule type" value="Genomic_DNA"/>
</dbReference>
<dbReference type="PANTHER" id="PTHR43707:SF1">
    <property type="entry name" value="HISTIDINE--TRNA LIGASE, MITOCHONDRIAL-RELATED"/>
    <property type="match status" value="1"/>
</dbReference>
<dbReference type="OrthoDB" id="1906957at2759"/>
<dbReference type="InterPro" id="IPR004516">
    <property type="entry name" value="HisRS/HisZ"/>
</dbReference>
<dbReference type="STRING" id="210143.A0A1R3K887"/>
<evidence type="ECO:0000256" key="1">
    <source>
        <dbReference type="ARBA" id="ARBA00012815"/>
    </source>
</evidence>
<evidence type="ECO:0000313" key="3">
    <source>
        <dbReference type="EMBL" id="OMP03315.1"/>
    </source>
</evidence>
<dbReference type="GO" id="GO:0004821">
    <property type="term" value="F:histidine-tRNA ligase activity"/>
    <property type="evidence" value="ECO:0007669"/>
    <property type="project" value="UniProtKB-EC"/>
</dbReference>
<gene>
    <name evidence="3" type="ORF">CCACVL1_02476</name>
</gene>